<keyword evidence="2" id="KW-1185">Reference proteome</keyword>
<dbReference type="InterPro" id="IPR014752">
    <property type="entry name" value="Arrestin-like_C"/>
</dbReference>
<dbReference type="Gene3D" id="2.60.40.640">
    <property type="match status" value="1"/>
</dbReference>
<evidence type="ECO:0000313" key="1">
    <source>
        <dbReference type="EMBL" id="GAA5809286.1"/>
    </source>
</evidence>
<dbReference type="EMBL" id="BAABUK010000004">
    <property type="protein sequence ID" value="GAA5809286.1"/>
    <property type="molecule type" value="Genomic_DNA"/>
</dbReference>
<dbReference type="Proteomes" id="UP001473302">
    <property type="component" value="Unassembled WGS sequence"/>
</dbReference>
<evidence type="ECO:0008006" key="3">
    <source>
        <dbReference type="Google" id="ProtNLM"/>
    </source>
</evidence>
<comment type="caution">
    <text evidence="1">The sequence shown here is derived from an EMBL/GenBank/DDBJ whole genome shotgun (WGS) entry which is preliminary data.</text>
</comment>
<accession>A0ABP9YR07</accession>
<sequence length="577" mass="66005">MLSCCQETASMGSDNGHYLDLETILSNLPYQPSPPPVTHNAPKMSVMLDLPGYEEYLPTYWPGQKITGSVKIQLADPQSPIKVNHLRIALFGNVQVYGNHPGQPMTNGLFDYQKNEQLINTGLRIVKKASMPQQTVIETRDHVTHGLYSEEEEVEDDSILYDERRWRLHCRRDEIDTMESVIHPIETGNKKVKTKKNPEDRHMERLIRRVAAIDHTTNKSSGILSDPTCSKHQPGLEECSAFELNVNPSITNNTIAFSIRVPTSRRLSGTFEHPHYPISYRIVAIMKCQDKESNEIVCYSTVKLRLEPFVDIHAHPFKSHIQSKPTRHYVRNKNNVLSGVFTFVVSSSSVLTHWLNKVSKKQNKRISPSTNYCSSFIQSHLELPKQAFEKSQFVPLQLKLVNHASHFKISAIQIRIELVRRINMICSMNEEVECSTVQSTAVIFKSSEEEENGDELVFFKHANMEFDLSKLIQIPENSTCTIFPESTKEVFTLNYDLNVKLRITGILKDNGDDETVNSILQEPHHYHATHKNTIKQQEDDLSLPKEPYHQKFKTYTMHLEPLTIVVGNSGYRKSTLL</sequence>
<name>A0ABP9YR07_9FUNG</name>
<evidence type="ECO:0000313" key="2">
    <source>
        <dbReference type="Proteomes" id="UP001473302"/>
    </source>
</evidence>
<organism evidence="1 2">
    <name type="scientific">Mucor flavus</name>
    <dbReference type="NCBI Taxonomy" id="439312"/>
    <lineage>
        <taxon>Eukaryota</taxon>
        <taxon>Fungi</taxon>
        <taxon>Fungi incertae sedis</taxon>
        <taxon>Mucoromycota</taxon>
        <taxon>Mucoromycotina</taxon>
        <taxon>Mucoromycetes</taxon>
        <taxon>Mucorales</taxon>
        <taxon>Mucorineae</taxon>
        <taxon>Mucoraceae</taxon>
        <taxon>Mucor</taxon>
    </lineage>
</organism>
<protein>
    <recommendedName>
        <fullName evidence="3">Arrestin C-terminal-like domain-containing protein</fullName>
    </recommendedName>
</protein>
<reference evidence="1 2" key="1">
    <citation type="submission" date="2024-04" db="EMBL/GenBank/DDBJ databases">
        <title>genome sequences of Mucor flavus KT1a and Helicostylum pulchrum KT1b strains isolated from the surface of a dry-aged beef.</title>
        <authorList>
            <person name="Toyotome T."/>
            <person name="Hosono M."/>
            <person name="Torimaru M."/>
            <person name="Fukuda K."/>
            <person name="Mikami N."/>
        </authorList>
    </citation>
    <scope>NUCLEOTIDE SEQUENCE [LARGE SCALE GENOMIC DNA]</scope>
    <source>
        <strain evidence="1 2">KT1a</strain>
    </source>
</reference>
<proteinExistence type="predicted"/>
<gene>
    <name evidence="1" type="ORF">MFLAVUS_002692</name>
</gene>